<accession>A0ACB8RWA6</accession>
<sequence length="331" mass="36112">MPASGTLPIEILLMIVQHVPSANDLRSLRSVNKDFCNAATPAAFRTVGATNRRDSALGLVNLLESGLAKYVQEAIYRDAAADENGHIVVAADQDAGYGPTVEGTIVHAFSLGARLPSLLSLRFTFHPIFPMTFPPPVYPCERYEALHFQVALLLTVGGAAPRLRSLTLSNVTVSGADYLAAYESPAFYSALLSLTHLRIRTAAATSVAESPSFRHIQFTGSWIFMTHTSMLSSAENLVSLTLETDIPLISTPFDWDRVTLPRLKYLAFISPGVTVGGEVGQLESFTERHDQLEWIDFGVDKVPWVRRTHADPEDVSEYEIPPSVALTQAGK</sequence>
<gene>
    <name evidence="1" type="ORF">FA95DRAFT_1558346</name>
</gene>
<evidence type="ECO:0000313" key="1">
    <source>
        <dbReference type="EMBL" id="KAI0048183.1"/>
    </source>
</evidence>
<comment type="caution">
    <text evidence="1">The sequence shown here is derived from an EMBL/GenBank/DDBJ whole genome shotgun (WGS) entry which is preliminary data.</text>
</comment>
<protein>
    <submittedName>
        <fullName evidence="1">Uncharacterized protein</fullName>
    </submittedName>
</protein>
<dbReference type="Proteomes" id="UP000814033">
    <property type="component" value="Unassembled WGS sequence"/>
</dbReference>
<dbReference type="EMBL" id="MU275891">
    <property type="protein sequence ID" value="KAI0048183.1"/>
    <property type="molecule type" value="Genomic_DNA"/>
</dbReference>
<name>A0ACB8RWA6_9AGAM</name>
<proteinExistence type="predicted"/>
<organism evidence="1 2">
    <name type="scientific">Auriscalpium vulgare</name>
    <dbReference type="NCBI Taxonomy" id="40419"/>
    <lineage>
        <taxon>Eukaryota</taxon>
        <taxon>Fungi</taxon>
        <taxon>Dikarya</taxon>
        <taxon>Basidiomycota</taxon>
        <taxon>Agaricomycotina</taxon>
        <taxon>Agaricomycetes</taxon>
        <taxon>Russulales</taxon>
        <taxon>Auriscalpiaceae</taxon>
        <taxon>Auriscalpium</taxon>
    </lineage>
</organism>
<reference evidence="1" key="2">
    <citation type="journal article" date="2022" name="New Phytol.">
        <title>Evolutionary transition to the ectomycorrhizal habit in the genomes of a hyperdiverse lineage of mushroom-forming fungi.</title>
        <authorList>
            <person name="Looney B."/>
            <person name="Miyauchi S."/>
            <person name="Morin E."/>
            <person name="Drula E."/>
            <person name="Courty P.E."/>
            <person name="Kohler A."/>
            <person name="Kuo A."/>
            <person name="LaButti K."/>
            <person name="Pangilinan J."/>
            <person name="Lipzen A."/>
            <person name="Riley R."/>
            <person name="Andreopoulos W."/>
            <person name="He G."/>
            <person name="Johnson J."/>
            <person name="Nolan M."/>
            <person name="Tritt A."/>
            <person name="Barry K.W."/>
            <person name="Grigoriev I.V."/>
            <person name="Nagy L.G."/>
            <person name="Hibbett D."/>
            <person name="Henrissat B."/>
            <person name="Matheny P.B."/>
            <person name="Labbe J."/>
            <person name="Martin F.M."/>
        </authorList>
    </citation>
    <scope>NUCLEOTIDE SEQUENCE</scope>
    <source>
        <strain evidence="1">FP105234-sp</strain>
    </source>
</reference>
<keyword evidence="2" id="KW-1185">Reference proteome</keyword>
<evidence type="ECO:0000313" key="2">
    <source>
        <dbReference type="Proteomes" id="UP000814033"/>
    </source>
</evidence>
<reference evidence="1" key="1">
    <citation type="submission" date="2021-02" db="EMBL/GenBank/DDBJ databases">
        <authorList>
            <consortium name="DOE Joint Genome Institute"/>
            <person name="Ahrendt S."/>
            <person name="Looney B.P."/>
            <person name="Miyauchi S."/>
            <person name="Morin E."/>
            <person name="Drula E."/>
            <person name="Courty P.E."/>
            <person name="Chicoki N."/>
            <person name="Fauchery L."/>
            <person name="Kohler A."/>
            <person name="Kuo A."/>
            <person name="Labutti K."/>
            <person name="Pangilinan J."/>
            <person name="Lipzen A."/>
            <person name="Riley R."/>
            <person name="Andreopoulos W."/>
            <person name="He G."/>
            <person name="Johnson J."/>
            <person name="Barry K.W."/>
            <person name="Grigoriev I.V."/>
            <person name="Nagy L."/>
            <person name="Hibbett D."/>
            <person name="Henrissat B."/>
            <person name="Matheny P.B."/>
            <person name="Labbe J."/>
            <person name="Martin F."/>
        </authorList>
    </citation>
    <scope>NUCLEOTIDE SEQUENCE</scope>
    <source>
        <strain evidence="1">FP105234-sp</strain>
    </source>
</reference>